<proteinExistence type="predicted"/>
<dbReference type="Gramene" id="Solyc06g060700.1.1">
    <property type="protein sequence ID" value="Solyc06g060700.1.1.1"/>
    <property type="gene ID" value="Solyc06g060700.1"/>
</dbReference>
<evidence type="ECO:0000313" key="2">
    <source>
        <dbReference type="Proteomes" id="UP000004994"/>
    </source>
</evidence>
<dbReference type="SMR" id="A0A3Q7GU28"/>
<protein>
    <submittedName>
        <fullName evidence="1">Uncharacterized protein</fullName>
    </submittedName>
</protein>
<sequence length="142" mass="16318">MVMPFFRVLATTKNLLSSACAVRRKKEHDCYLKNGSAVLEEFLALCDGNCRIPIRYFSAVEINNATKHSKTIILDVYVVTGLLEEDNVLDPIILEEHGTEIQRQLEDYLDLVKKCTADDRPYMIHVARELCRMEMSFRSCSK</sequence>
<organism evidence="1">
    <name type="scientific">Solanum lycopersicum</name>
    <name type="common">Tomato</name>
    <name type="synonym">Lycopersicon esculentum</name>
    <dbReference type="NCBI Taxonomy" id="4081"/>
    <lineage>
        <taxon>Eukaryota</taxon>
        <taxon>Viridiplantae</taxon>
        <taxon>Streptophyta</taxon>
        <taxon>Embryophyta</taxon>
        <taxon>Tracheophyta</taxon>
        <taxon>Spermatophyta</taxon>
        <taxon>Magnoliopsida</taxon>
        <taxon>eudicotyledons</taxon>
        <taxon>Gunneridae</taxon>
        <taxon>Pentapetalae</taxon>
        <taxon>asterids</taxon>
        <taxon>lamiids</taxon>
        <taxon>Solanales</taxon>
        <taxon>Solanaceae</taxon>
        <taxon>Solanoideae</taxon>
        <taxon>Solaneae</taxon>
        <taxon>Solanum</taxon>
        <taxon>Solanum subgen. Lycopersicon</taxon>
    </lineage>
</organism>
<name>A0A3Q7GU28_SOLLC</name>
<keyword evidence="2" id="KW-1185">Reference proteome</keyword>
<reference evidence="1" key="2">
    <citation type="submission" date="2019-01" db="UniProtKB">
        <authorList>
            <consortium name="EnsemblPlants"/>
        </authorList>
    </citation>
    <scope>IDENTIFICATION</scope>
    <source>
        <strain evidence="1">cv. Heinz 1706</strain>
    </source>
</reference>
<dbReference type="Proteomes" id="UP000004994">
    <property type="component" value="Chromosome 6"/>
</dbReference>
<dbReference type="InParanoid" id="A0A3Q7GU28"/>
<dbReference type="EnsemblPlants" id="Solyc06g060700.1.1">
    <property type="protein sequence ID" value="Solyc06g060700.1.1.1"/>
    <property type="gene ID" value="Solyc06g060700.1"/>
</dbReference>
<accession>A0A3Q7GU28</accession>
<dbReference type="PaxDb" id="4081-Solyc06g060700.1.1"/>
<evidence type="ECO:0000313" key="1">
    <source>
        <dbReference type="EnsemblPlants" id="Solyc06g060700.1.1.1"/>
    </source>
</evidence>
<dbReference type="AlphaFoldDB" id="A0A3Q7GU28"/>
<reference evidence="1" key="1">
    <citation type="journal article" date="2012" name="Nature">
        <title>The tomato genome sequence provides insights into fleshy fruit evolution.</title>
        <authorList>
            <consortium name="Tomato Genome Consortium"/>
        </authorList>
    </citation>
    <scope>NUCLEOTIDE SEQUENCE [LARGE SCALE GENOMIC DNA]</scope>
    <source>
        <strain evidence="1">cv. Heinz 1706</strain>
    </source>
</reference>